<dbReference type="STRING" id="260086.SAMN05216207_100175"/>
<dbReference type="AlphaFoldDB" id="A0A1I4RUX5"/>
<evidence type="ECO:0000313" key="3">
    <source>
        <dbReference type="Proteomes" id="UP000199614"/>
    </source>
</evidence>
<dbReference type="EMBL" id="FOUY01000001">
    <property type="protein sequence ID" value="SFM56057.1"/>
    <property type="molecule type" value="Genomic_DNA"/>
</dbReference>
<reference evidence="2 3" key="1">
    <citation type="submission" date="2016-10" db="EMBL/GenBank/DDBJ databases">
        <authorList>
            <person name="de Groot N.N."/>
        </authorList>
    </citation>
    <scope>NUCLEOTIDE SEQUENCE [LARGE SCALE GENOMIC DNA]</scope>
    <source>
        <strain evidence="2 3">CGMCC 4.1877</strain>
    </source>
</reference>
<dbReference type="RefSeq" id="WP_143105209.1">
    <property type="nucleotide sequence ID" value="NZ_FOUY01000001.1"/>
</dbReference>
<protein>
    <submittedName>
        <fullName evidence="2">Uncharacterized protein</fullName>
    </submittedName>
</protein>
<organism evidence="2 3">
    <name type="scientific">Pseudonocardia ammonioxydans</name>
    <dbReference type="NCBI Taxonomy" id="260086"/>
    <lineage>
        <taxon>Bacteria</taxon>
        <taxon>Bacillati</taxon>
        <taxon>Actinomycetota</taxon>
        <taxon>Actinomycetes</taxon>
        <taxon>Pseudonocardiales</taxon>
        <taxon>Pseudonocardiaceae</taxon>
        <taxon>Pseudonocardia</taxon>
    </lineage>
</organism>
<evidence type="ECO:0000256" key="1">
    <source>
        <dbReference type="SAM" id="MobiDB-lite"/>
    </source>
</evidence>
<feature type="compositionally biased region" description="Low complexity" evidence="1">
    <location>
        <begin position="50"/>
        <end position="77"/>
    </location>
</feature>
<dbReference type="Proteomes" id="UP000199614">
    <property type="component" value="Unassembled WGS sequence"/>
</dbReference>
<sequence>MSAPVVRVPVPRRPVEPAAPYAGPPAPRHRSDVTTSDVTTPGVPAPGRIPAPRSAATGSPAAPAAAAPATRGPAHRPAAGRHRDAAPAFPAAARTLTVLARAGSLTTLAAMVVLAAAVAGLADGTPPTGAAAEISTDGLHP</sequence>
<feature type="region of interest" description="Disordered" evidence="1">
    <location>
        <begin position="1"/>
        <end position="86"/>
    </location>
</feature>
<gene>
    <name evidence="2" type="ORF">SAMN05216207_100175</name>
</gene>
<keyword evidence="3" id="KW-1185">Reference proteome</keyword>
<evidence type="ECO:0000313" key="2">
    <source>
        <dbReference type="EMBL" id="SFM56057.1"/>
    </source>
</evidence>
<proteinExistence type="predicted"/>
<accession>A0A1I4RUX5</accession>
<feature type="region of interest" description="Disordered" evidence="1">
    <location>
        <begin position="122"/>
        <end position="141"/>
    </location>
</feature>
<name>A0A1I4RUX5_PSUAM</name>